<organism evidence="2 3">
    <name type="scientific">Panicum virgatum</name>
    <name type="common">Blackwell switchgrass</name>
    <dbReference type="NCBI Taxonomy" id="38727"/>
    <lineage>
        <taxon>Eukaryota</taxon>
        <taxon>Viridiplantae</taxon>
        <taxon>Streptophyta</taxon>
        <taxon>Embryophyta</taxon>
        <taxon>Tracheophyta</taxon>
        <taxon>Spermatophyta</taxon>
        <taxon>Magnoliopsida</taxon>
        <taxon>Liliopsida</taxon>
        <taxon>Poales</taxon>
        <taxon>Poaceae</taxon>
        <taxon>PACMAD clade</taxon>
        <taxon>Panicoideae</taxon>
        <taxon>Panicodae</taxon>
        <taxon>Paniceae</taxon>
        <taxon>Panicinae</taxon>
        <taxon>Panicum</taxon>
        <taxon>Panicum sect. Hiantes</taxon>
    </lineage>
</organism>
<comment type="caution">
    <text evidence="2">The sequence shown here is derived from an EMBL/GenBank/DDBJ whole genome shotgun (WGS) entry which is preliminary data.</text>
</comment>
<feature type="transmembrane region" description="Helical" evidence="1">
    <location>
        <begin position="159"/>
        <end position="182"/>
    </location>
</feature>
<protein>
    <submittedName>
        <fullName evidence="2">Uncharacterized protein</fullName>
    </submittedName>
</protein>
<proteinExistence type="predicted"/>
<dbReference type="PANTHER" id="PTHR34835:SF77">
    <property type="entry name" value="OS08G0365200 PROTEIN"/>
    <property type="match status" value="1"/>
</dbReference>
<evidence type="ECO:0000313" key="2">
    <source>
        <dbReference type="EMBL" id="KAG2558092.1"/>
    </source>
</evidence>
<dbReference type="EMBL" id="CM029052">
    <property type="protein sequence ID" value="KAG2558092.1"/>
    <property type="molecule type" value="Genomic_DNA"/>
</dbReference>
<accession>A0A8T0PD41</accession>
<dbReference type="AlphaFoldDB" id="A0A8T0PD41"/>
<gene>
    <name evidence="2" type="ORF">PVAP13_8NG132401</name>
</gene>
<keyword evidence="1" id="KW-0472">Membrane</keyword>
<keyword evidence="3" id="KW-1185">Reference proteome</keyword>
<evidence type="ECO:0000313" key="3">
    <source>
        <dbReference type="Proteomes" id="UP000823388"/>
    </source>
</evidence>
<keyword evidence="1" id="KW-1133">Transmembrane helix</keyword>
<sequence length="194" mass="22585">MSNTFATSYEFLFNEKSITFTKEMVVIVLGVPSGSIQVDVDCSDFEDEALVEKFKAEYKEGKSYPIRKCVELMTAEQGEQAFMRHFMLFLISAILIPGKSNTLCVEYLPCLLKVELIPKLDWADEILHVVMHEVHRFHTLRDYFGHPVAKKHFYMEGCLPLLAVSIFSFDAFYFFLALQYYMIIFCYQIPDCLY</sequence>
<keyword evidence="1" id="KW-0812">Transmembrane</keyword>
<dbReference type="Proteomes" id="UP000823388">
    <property type="component" value="Chromosome 8N"/>
</dbReference>
<dbReference type="PANTHER" id="PTHR34835">
    <property type="entry name" value="OS07G0283600 PROTEIN-RELATED"/>
    <property type="match status" value="1"/>
</dbReference>
<reference evidence="2" key="1">
    <citation type="submission" date="2020-05" db="EMBL/GenBank/DDBJ databases">
        <title>WGS assembly of Panicum virgatum.</title>
        <authorList>
            <person name="Lovell J.T."/>
            <person name="Jenkins J."/>
            <person name="Shu S."/>
            <person name="Juenger T.E."/>
            <person name="Schmutz J."/>
        </authorList>
    </citation>
    <scope>NUCLEOTIDE SEQUENCE</scope>
    <source>
        <strain evidence="2">AP13</strain>
    </source>
</reference>
<name>A0A8T0PD41_PANVG</name>
<evidence type="ECO:0000256" key="1">
    <source>
        <dbReference type="SAM" id="Phobius"/>
    </source>
</evidence>